<protein>
    <submittedName>
        <fullName evidence="1">Uncharacterized protein</fullName>
    </submittedName>
</protein>
<organism evidence="1 2">
    <name type="scientific">Rhizobium phage RHph_I38</name>
    <dbReference type="NCBI Taxonomy" id="2509734"/>
    <lineage>
        <taxon>Viruses</taxon>
        <taxon>Duplodnaviria</taxon>
        <taxon>Heunggongvirae</taxon>
        <taxon>Uroviricota</taxon>
        <taxon>Caudoviricetes</taxon>
        <taxon>Autographivirales</taxon>
        <taxon>Dunnvirinae</taxon>
        <taxon>Cuernavacavirus</taxon>
        <taxon>Cuernavacavirus RHphI38</taxon>
    </lineage>
</organism>
<sequence>MTTEKPAWATLVENVPANPANIQWPMDQWGITSDLRKALIQAAGSVKGVPEKHELILATIMVGLAHIKARRSRDQGLLKKRVGEIKAAAVRRQPLERFHTYNGDK</sequence>
<reference evidence="1" key="1">
    <citation type="submission" date="2020-01" db="EMBL/GenBank/DDBJ databases">
        <title>Patterns of diversity and host range of bacteriophage communities associated with bean-nodulatin bacteria.</title>
        <authorList>
            <person name="Vann Cauwenberghe J."/>
            <person name="Santamaria R.I."/>
            <person name="Bustos P."/>
            <person name="Juarez S."/>
            <person name="Gonzalez V."/>
        </authorList>
    </citation>
    <scope>NUCLEOTIDE SEQUENCE</scope>
</reference>
<gene>
    <name evidence="1" type="ORF">EVC01_048</name>
</gene>
<dbReference type="EMBL" id="MN988529">
    <property type="protein sequence ID" value="QIG73212.1"/>
    <property type="molecule type" value="Genomic_DNA"/>
</dbReference>
<evidence type="ECO:0000313" key="2">
    <source>
        <dbReference type="Proteomes" id="UP000639704"/>
    </source>
</evidence>
<keyword evidence="2" id="KW-1185">Reference proteome</keyword>
<dbReference type="Proteomes" id="UP000639704">
    <property type="component" value="Segment"/>
</dbReference>
<name>A0A7S5R8T5_9CAUD</name>
<evidence type="ECO:0000313" key="1">
    <source>
        <dbReference type="EMBL" id="QIG73212.1"/>
    </source>
</evidence>
<proteinExistence type="predicted"/>
<accession>A0A7S5R8T5</accession>